<sequence length="433" mass="48467">MAKHSNTDPQVSNFSLLNSSLSQDLDTADSLSIPSEPPDIRNWFSSYVYESPELDTVGDFIGYGFRESGCVEERFESEENLGKFRKIRNKEVLVLGEKVASVGLVKSNNIDEDQNLGNTNSIQSIMFLSLQEQPSLICNLCSAFTCTFSGCRLEAKHRERLVILQTPSHFLLSLHILQDGFQAMYMNLQHWIQVMISKVLFLQKVNVRGWGVMLKTAAKKKEKIPQILELREVMYWLLMRKISSNGLVKCKSLDRDNKYDNQHNSKGIHVVEGNKMSSVLIEMPVETIPGPFLEGKPTRNSDYGSTSTQSGEKPSLDAQVSISKEGNNRESDVMCLNPNASRGWNNRKSPAKSTDRRDSAEVIKPTCGSNGKENDRKIFPENGFVSTRSDRSARPNDGSSLKRSGEGHFGGLRNRMTDSSVVGKEGILRKAIF</sequence>
<gene>
    <name evidence="2" type="ORF">Acr_15g0006960</name>
</gene>
<dbReference type="Proteomes" id="UP000585474">
    <property type="component" value="Unassembled WGS sequence"/>
</dbReference>
<protein>
    <submittedName>
        <fullName evidence="2">Uncharacterized protein</fullName>
    </submittedName>
</protein>
<organism evidence="2 3">
    <name type="scientific">Actinidia rufa</name>
    <dbReference type="NCBI Taxonomy" id="165716"/>
    <lineage>
        <taxon>Eukaryota</taxon>
        <taxon>Viridiplantae</taxon>
        <taxon>Streptophyta</taxon>
        <taxon>Embryophyta</taxon>
        <taxon>Tracheophyta</taxon>
        <taxon>Spermatophyta</taxon>
        <taxon>Magnoliopsida</taxon>
        <taxon>eudicotyledons</taxon>
        <taxon>Gunneridae</taxon>
        <taxon>Pentapetalae</taxon>
        <taxon>asterids</taxon>
        <taxon>Ericales</taxon>
        <taxon>Actinidiaceae</taxon>
        <taxon>Actinidia</taxon>
    </lineage>
</organism>
<feature type="compositionally biased region" description="Polar residues" evidence="1">
    <location>
        <begin position="298"/>
        <end position="325"/>
    </location>
</feature>
<accession>A0A7J0FUH6</accession>
<keyword evidence="3" id="KW-1185">Reference proteome</keyword>
<dbReference type="PANTHER" id="PTHR36368:SF1">
    <property type="entry name" value="ATP-DEPENDENT CASEINOLYTIC PROTEASE_CROTONASE FAMILY PROTEIN"/>
    <property type="match status" value="1"/>
</dbReference>
<feature type="compositionally biased region" description="Polar residues" evidence="1">
    <location>
        <begin position="338"/>
        <end position="352"/>
    </location>
</feature>
<dbReference type="EMBL" id="BJWL01000015">
    <property type="protein sequence ID" value="GFZ02087.1"/>
    <property type="molecule type" value="Genomic_DNA"/>
</dbReference>
<evidence type="ECO:0000313" key="2">
    <source>
        <dbReference type="EMBL" id="GFZ02087.1"/>
    </source>
</evidence>
<reference evidence="2 3" key="1">
    <citation type="submission" date="2019-07" db="EMBL/GenBank/DDBJ databases">
        <title>De Novo Assembly of kiwifruit Actinidia rufa.</title>
        <authorList>
            <person name="Sugita-Konishi S."/>
            <person name="Sato K."/>
            <person name="Mori E."/>
            <person name="Abe Y."/>
            <person name="Kisaki G."/>
            <person name="Hamano K."/>
            <person name="Suezawa K."/>
            <person name="Otani M."/>
            <person name="Fukuda T."/>
            <person name="Manabe T."/>
            <person name="Gomi K."/>
            <person name="Tabuchi M."/>
            <person name="Akimitsu K."/>
            <person name="Kataoka I."/>
        </authorList>
    </citation>
    <scope>NUCLEOTIDE SEQUENCE [LARGE SCALE GENOMIC DNA]</scope>
    <source>
        <strain evidence="3">cv. Fuchu</strain>
    </source>
</reference>
<dbReference type="OrthoDB" id="1847229at2759"/>
<evidence type="ECO:0000256" key="1">
    <source>
        <dbReference type="SAM" id="MobiDB-lite"/>
    </source>
</evidence>
<comment type="caution">
    <text evidence="2">The sequence shown here is derived from an EMBL/GenBank/DDBJ whole genome shotgun (WGS) entry which is preliminary data.</text>
</comment>
<dbReference type="AlphaFoldDB" id="A0A7J0FUH6"/>
<evidence type="ECO:0000313" key="3">
    <source>
        <dbReference type="Proteomes" id="UP000585474"/>
    </source>
</evidence>
<dbReference type="PANTHER" id="PTHR36368">
    <property type="entry name" value="ATP-DEPENDENT CASEINOLYTIC PROTEASE/CROTONASE FAMILY PROTEIN"/>
    <property type="match status" value="1"/>
</dbReference>
<proteinExistence type="predicted"/>
<feature type="region of interest" description="Disordered" evidence="1">
    <location>
        <begin position="290"/>
        <end position="417"/>
    </location>
</feature>
<name>A0A7J0FUH6_9ERIC</name>